<evidence type="ECO:0000256" key="1">
    <source>
        <dbReference type="SAM" id="Phobius"/>
    </source>
</evidence>
<feature type="transmembrane region" description="Helical" evidence="1">
    <location>
        <begin position="165"/>
        <end position="185"/>
    </location>
</feature>
<sequence>MKGNLNNYSMYTLIAAAITMFSTLFLPWWGMKFFAPQYPEGLDIIVHPNTLKGDIDNINGLNHYIGMKNFSNDTFPELTYFPYLVIGFAVLLLIAAFLRKKAVLLGLIVIYAISGIIGIWDMKRWLKDFGTNLDPSAPIDMEPFVPPVLGKNVIANFTTYSSFHIGGYLLGLVFILMIVAFFLSYKSKKKEQTL</sequence>
<dbReference type="AlphaFoldDB" id="A0A2G5NUF6"/>
<feature type="transmembrane region" description="Helical" evidence="1">
    <location>
        <begin position="103"/>
        <end position="120"/>
    </location>
</feature>
<keyword evidence="1" id="KW-1133">Transmembrane helix</keyword>
<evidence type="ECO:0000313" key="3">
    <source>
        <dbReference type="Proteomes" id="UP000229523"/>
    </source>
</evidence>
<comment type="caution">
    <text evidence="2">The sequence shown here is derived from an EMBL/GenBank/DDBJ whole genome shotgun (WGS) entry which is preliminary data.</text>
</comment>
<protein>
    <submittedName>
        <fullName evidence="2">Uncharacterized protein</fullName>
    </submittedName>
</protein>
<organism evidence="2 3">
    <name type="scientific">Macrococcoides goetzii</name>
    <dbReference type="NCBI Taxonomy" id="1891097"/>
    <lineage>
        <taxon>Bacteria</taxon>
        <taxon>Bacillati</taxon>
        <taxon>Bacillota</taxon>
        <taxon>Bacilli</taxon>
        <taxon>Bacillales</taxon>
        <taxon>Staphylococcaceae</taxon>
        <taxon>Macrococcoides</taxon>
    </lineage>
</organism>
<accession>A0A2G5NUF6</accession>
<dbReference type="RefSeq" id="WP_099577195.1">
    <property type="nucleotide sequence ID" value="NZ_MJBI02000011.1"/>
</dbReference>
<dbReference type="Proteomes" id="UP000229523">
    <property type="component" value="Unassembled WGS sequence"/>
</dbReference>
<proteinExistence type="predicted"/>
<keyword evidence="1" id="KW-0472">Membrane</keyword>
<feature type="transmembrane region" description="Helical" evidence="1">
    <location>
        <begin position="80"/>
        <end position="98"/>
    </location>
</feature>
<evidence type="ECO:0000313" key="2">
    <source>
        <dbReference type="EMBL" id="RAI79076.1"/>
    </source>
</evidence>
<gene>
    <name evidence="2" type="ORF">BFS35_012730</name>
</gene>
<reference evidence="2 3" key="1">
    <citation type="journal article" date="2018" name="Front. Microbiol.">
        <title>Description and Comparative Genomics of Macrococcus caseolyticus subsp. hominis subsp. nov., Macrococcus goetzii sp. nov., Macrococcus epidermidis sp. nov., and Macrococcus bohemicus sp. nov., Novel Macrococci From Human Clinical Material With Virulence Potential and Suspected Uptake of Foreign DNA by Natural Transformation.</title>
        <authorList>
            <person name="Maslanova I."/>
            <person name="Wertheimer Z."/>
            <person name="Sedlacek I."/>
            <person name="Svec P."/>
            <person name="Indrakova A."/>
            <person name="Kovarovic V."/>
            <person name="Schumann P."/>
            <person name="Sproer C."/>
            <person name="Kralova S."/>
            <person name="Sedo O."/>
            <person name="Kristofova L."/>
            <person name="Vrbovska V."/>
            <person name="Fuzik T."/>
            <person name="Petras P."/>
            <person name="Zdrahal Z."/>
            <person name="Ruzickova V."/>
            <person name="Doskar J."/>
            <person name="Pantucek R."/>
        </authorList>
    </citation>
    <scope>NUCLEOTIDE SEQUENCE [LARGE SCALE GENOMIC DNA]</scope>
    <source>
        <strain evidence="2 3">CCM 4927</strain>
    </source>
</reference>
<feature type="transmembrane region" description="Helical" evidence="1">
    <location>
        <begin position="12"/>
        <end position="30"/>
    </location>
</feature>
<keyword evidence="3" id="KW-1185">Reference proteome</keyword>
<name>A0A2G5NUF6_9STAP</name>
<dbReference type="EMBL" id="MJBI02000011">
    <property type="protein sequence ID" value="RAI79076.1"/>
    <property type="molecule type" value="Genomic_DNA"/>
</dbReference>
<keyword evidence="1" id="KW-0812">Transmembrane</keyword>